<evidence type="ECO:0000313" key="3">
    <source>
        <dbReference type="Proteomes" id="UP000294980"/>
    </source>
</evidence>
<dbReference type="EMBL" id="SLWX01000004">
    <property type="protein sequence ID" value="TCO76795.1"/>
    <property type="molecule type" value="Genomic_DNA"/>
</dbReference>
<evidence type="ECO:0000256" key="1">
    <source>
        <dbReference type="SAM" id="Phobius"/>
    </source>
</evidence>
<accession>A0A4R2LBV4</accession>
<proteinExistence type="predicted"/>
<name>A0A4R2LBV4_9GAMM</name>
<keyword evidence="1" id="KW-1133">Transmembrane helix</keyword>
<keyword evidence="3" id="KW-1185">Reference proteome</keyword>
<dbReference type="AlphaFoldDB" id="A0A4R2LBV4"/>
<keyword evidence="1" id="KW-0812">Transmembrane</keyword>
<dbReference type="Proteomes" id="UP000294980">
    <property type="component" value="Unassembled WGS sequence"/>
</dbReference>
<feature type="transmembrane region" description="Helical" evidence="1">
    <location>
        <begin position="130"/>
        <end position="149"/>
    </location>
</feature>
<organism evidence="2 3">
    <name type="scientific">Chromatocurvus halotolerans</name>
    <dbReference type="NCBI Taxonomy" id="1132028"/>
    <lineage>
        <taxon>Bacteria</taxon>
        <taxon>Pseudomonadati</taxon>
        <taxon>Pseudomonadota</taxon>
        <taxon>Gammaproteobacteria</taxon>
        <taxon>Cellvibrionales</taxon>
        <taxon>Halieaceae</taxon>
        <taxon>Chromatocurvus</taxon>
    </lineage>
</organism>
<gene>
    <name evidence="2" type="ORF">EV688_104250</name>
</gene>
<keyword evidence="1" id="KW-0472">Membrane</keyword>
<sequence length="409" mass="43651">MNLPLIAALCSLAVGLALVTLAALSSRHLQEAQQDVFGNALAGHLAQQVSGALETGDLLSLAATLQNFQGSSRAGKVGVFDVEGGVLGQAGSAVLEPQEYRSPIRVGSDVAGQAVVTLDGARASESRQRYLLSLSALAVMLSLLVFLLARYPAQRLVQRLMGVSGRLALDASAATAPPPQGEIALLEERAAALPMELLRAHTAAAPSREDHYRNTAVLYLHLGSLAGYIDTLNERNLHRYTDRLHRIVYAAAACYAGTLQVARPFGLILCFGDEEGRGSALVRAASCAWLIRSVSRELEKSGSLSFSIGMAIGNSELGPGDSSDIYPGLYMQSIMDELRSACLDDVEHILLAPSLADAPELTGNVRVRKGDGDHFGTLVSFASPHAALLERQRELLLNRLRRRPARQDQ</sequence>
<comment type="caution">
    <text evidence="2">The sequence shown here is derived from an EMBL/GenBank/DDBJ whole genome shotgun (WGS) entry which is preliminary data.</text>
</comment>
<reference evidence="2 3" key="1">
    <citation type="submission" date="2019-03" db="EMBL/GenBank/DDBJ databases">
        <title>Genomic Encyclopedia of Type Strains, Phase IV (KMG-IV): sequencing the most valuable type-strain genomes for metagenomic binning, comparative biology and taxonomic classification.</title>
        <authorList>
            <person name="Goeker M."/>
        </authorList>
    </citation>
    <scope>NUCLEOTIDE SEQUENCE [LARGE SCALE GENOMIC DNA]</scope>
    <source>
        <strain evidence="2 3">DSM 23344</strain>
    </source>
</reference>
<evidence type="ECO:0000313" key="2">
    <source>
        <dbReference type="EMBL" id="TCO76795.1"/>
    </source>
</evidence>
<protein>
    <submittedName>
        <fullName evidence="2">Uncharacterized protein</fullName>
    </submittedName>
</protein>